<evidence type="ECO:0000313" key="3">
    <source>
        <dbReference type="Proteomes" id="UP000494102"/>
    </source>
</evidence>
<feature type="transmembrane region" description="Helical" evidence="1">
    <location>
        <begin position="12"/>
        <end position="34"/>
    </location>
</feature>
<protein>
    <recommendedName>
        <fullName evidence="4">Signal peptide transmembrane protein</fullName>
    </recommendedName>
</protein>
<dbReference type="EMBL" id="CADILN010000002">
    <property type="protein sequence ID" value="CAB4047963.1"/>
    <property type="molecule type" value="Genomic_DNA"/>
</dbReference>
<gene>
    <name evidence="2" type="ORF">LMG9964_01597</name>
</gene>
<dbReference type="Proteomes" id="UP000494102">
    <property type="component" value="Unassembled WGS sequence"/>
</dbReference>
<evidence type="ECO:0000313" key="2">
    <source>
        <dbReference type="EMBL" id="CAB4047963.1"/>
    </source>
</evidence>
<dbReference type="GeneID" id="27796605"/>
<keyword evidence="1" id="KW-0472">Membrane</keyword>
<organism evidence="2 3">
    <name type="scientific">Paraburkholderia phenoliruptrix</name>
    <dbReference type="NCBI Taxonomy" id="252970"/>
    <lineage>
        <taxon>Bacteria</taxon>
        <taxon>Pseudomonadati</taxon>
        <taxon>Pseudomonadota</taxon>
        <taxon>Betaproteobacteria</taxon>
        <taxon>Burkholderiales</taxon>
        <taxon>Burkholderiaceae</taxon>
        <taxon>Paraburkholderia</taxon>
    </lineage>
</organism>
<reference evidence="2 3" key="1">
    <citation type="submission" date="2020-04" db="EMBL/GenBank/DDBJ databases">
        <authorList>
            <person name="De Canck E."/>
        </authorList>
    </citation>
    <scope>NUCLEOTIDE SEQUENCE [LARGE SCALE GENOMIC DNA]</scope>
    <source>
        <strain evidence="2 3">LMG 9964</strain>
    </source>
</reference>
<sequence>MNKPPRKKNPTFGIAVFIVVAVLLVIATLLYNAIKEKREFDSENAQTTSLSSGAAAVTATSAAATAAKPASGSSAQ</sequence>
<evidence type="ECO:0000256" key="1">
    <source>
        <dbReference type="SAM" id="Phobius"/>
    </source>
</evidence>
<keyword evidence="1" id="KW-1133">Transmembrane helix</keyword>
<accession>A0A6J5K0P5</accession>
<keyword evidence="1" id="KW-0812">Transmembrane</keyword>
<proteinExistence type="predicted"/>
<dbReference type="AlphaFoldDB" id="A0A6J5K0P5"/>
<dbReference type="RefSeq" id="WP_015002363.1">
    <property type="nucleotide sequence ID" value="NZ_CADILN010000002.1"/>
</dbReference>
<evidence type="ECO:0008006" key="4">
    <source>
        <dbReference type="Google" id="ProtNLM"/>
    </source>
</evidence>
<name>A0A6J5K0P5_9BURK</name>